<organism evidence="5 6">
    <name type="scientific">Sphingobacterium athyrii</name>
    <dbReference type="NCBI Taxonomy" id="2152717"/>
    <lineage>
        <taxon>Bacteria</taxon>
        <taxon>Pseudomonadati</taxon>
        <taxon>Bacteroidota</taxon>
        <taxon>Sphingobacteriia</taxon>
        <taxon>Sphingobacteriales</taxon>
        <taxon>Sphingobacteriaceae</taxon>
        <taxon>Sphingobacterium</taxon>
    </lineage>
</organism>
<dbReference type="InterPro" id="IPR000792">
    <property type="entry name" value="Tscrpt_reg_LuxR_C"/>
</dbReference>
<evidence type="ECO:0000259" key="4">
    <source>
        <dbReference type="SMART" id="SM00421"/>
    </source>
</evidence>
<keyword evidence="3" id="KW-0812">Transmembrane</keyword>
<dbReference type="InterPro" id="IPR011990">
    <property type="entry name" value="TPR-like_helical_dom_sf"/>
</dbReference>
<keyword evidence="3" id="KW-0472">Membrane</keyword>
<keyword evidence="6" id="KW-1185">Reference proteome</keyword>
<feature type="transmembrane region" description="Helical" evidence="3">
    <location>
        <begin position="349"/>
        <end position="369"/>
    </location>
</feature>
<keyword evidence="2" id="KW-0175">Coiled coil</keyword>
<dbReference type="Pfam" id="PF13424">
    <property type="entry name" value="TPR_12"/>
    <property type="match status" value="2"/>
</dbReference>
<dbReference type="PROSITE" id="PS50005">
    <property type="entry name" value="TPR"/>
    <property type="match status" value="1"/>
</dbReference>
<proteinExistence type="predicted"/>
<evidence type="ECO:0000256" key="2">
    <source>
        <dbReference type="SAM" id="Coils"/>
    </source>
</evidence>
<dbReference type="InterPro" id="IPR016032">
    <property type="entry name" value="Sig_transdc_resp-reg_C-effctor"/>
</dbReference>
<dbReference type="SUPFAM" id="SSF46894">
    <property type="entry name" value="C-terminal effector domain of the bipartite response regulators"/>
    <property type="match status" value="1"/>
</dbReference>
<gene>
    <name evidence="5" type="ORF">DCO56_00740</name>
</gene>
<dbReference type="SMART" id="SM00421">
    <property type="entry name" value="HTH_LUXR"/>
    <property type="match status" value="1"/>
</dbReference>
<comment type="caution">
    <text evidence="5">The sequence shown here is derived from an EMBL/GenBank/DDBJ whole genome shotgun (WGS) entry which is preliminary data.</text>
</comment>
<dbReference type="GO" id="GO:0003677">
    <property type="term" value="F:DNA binding"/>
    <property type="evidence" value="ECO:0007669"/>
    <property type="project" value="InterPro"/>
</dbReference>
<dbReference type="SMART" id="SM00028">
    <property type="entry name" value="TPR"/>
    <property type="match status" value="4"/>
</dbReference>
<feature type="repeat" description="TPR" evidence="1">
    <location>
        <begin position="199"/>
        <end position="232"/>
    </location>
</feature>
<keyword evidence="3" id="KW-1133">Transmembrane helix</keyword>
<name>A0A363NXN5_9SPHI</name>
<feature type="domain" description="HTH luxR-type" evidence="4">
    <location>
        <begin position="493"/>
        <end position="550"/>
    </location>
</feature>
<accession>A0A363NXN5</accession>
<evidence type="ECO:0000256" key="3">
    <source>
        <dbReference type="SAM" id="Phobius"/>
    </source>
</evidence>
<evidence type="ECO:0000313" key="5">
    <source>
        <dbReference type="EMBL" id="PUV25555.1"/>
    </source>
</evidence>
<dbReference type="Proteomes" id="UP000250831">
    <property type="component" value="Unassembled WGS sequence"/>
</dbReference>
<dbReference type="SUPFAM" id="SSF48452">
    <property type="entry name" value="TPR-like"/>
    <property type="match status" value="2"/>
</dbReference>
<dbReference type="EMBL" id="QCXX01000001">
    <property type="protein sequence ID" value="PUV25555.1"/>
    <property type="molecule type" value="Genomic_DNA"/>
</dbReference>
<reference evidence="5 6" key="1">
    <citation type="submission" date="2018-04" db="EMBL/GenBank/DDBJ databases">
        <title>Sphingobacterium sp. M46 Genome.</title>
        <authorList>
            <person name="Cheng J."/>
            <person name="Li Y."/>
        </authorList>
    </citation>
    <scope>NUCLEOTIDE SEQUENCE [LARGE SCALE GENOMIC DNA]</scope>
    <source>
        <strain evidence="5 6">M46</strain>
    </source>
</reference>
<dbReference type="PANTHER" id="PTHR10098">
    <property type="entry name" value="RAPSYN-RELATED"/>
    <property type="match status" value="1"/>
</dbReference>
<evidence type="ECO:0000256" key="1">
    <source>
        <dbReference type="PROSITE-ProRule" id="PRU00339"/>
    </source>
</evidence>
<sequence length="554" mass="64045">MFPLKFAGRLFTAKMRISNNIIFSVVFLGQLLLSQLTTAQVDSFKEIRVISQNYPDSAITLVKKRYAKAVNDRDLLLQGNCLQAIGWLCVNQGHYAQAQDYYFQADRIYTQINAKQSLASNWTDIGELNIFNKQHHVAKEYFNKALHAFKGENDRNGEASVLGNIGHLFEKEGHYDSAFVYQKQALAIYREQTNSNGEAKIHENLGSIYEDLGKYDSAYAHFEKARNLYEQTQDNYGKIVVINNMGDIFRKTNKYPESIQLTQLAFRLAENLGDVYQMASTTKDLSKTYALSGQVDSAYFYAERSRKLVLELYSVDGARHTAFFQALYDMNQKAEEIEKLQTNKRMNSILLLGTILVLILLSILSYVLYSRQKIKIKTQIAESRKQEAERELAEIALKNQLLEDKQLKQELTLKEKELTSHTLNLIRSNQFLEELRDELKALVKDDRRDQKKPMQRMVQQINEHITQGIHWKEFMGTFERVHHSFFEKLIKLFPDLTAADMRLIALLKINLNNTDIAILLGISQDSLRVARHRLRKKLKLEQSEDLAGYLLRIS</sequence>
<keyword evidence="1" id="KW-0802">TPR repeat</keyword>
<evidence type="ECO:0000313" key="6">
    <source>
        <dbReference type="Proteomes" id="UP000250831"/>
    </source>
</evidence>
<dbReference type="Gene3D" id="1.25.40.10">
    <property type="entry name" value="Tetratricopeptide repeat domain"/>
    <property type="match status" value="2"/>
</dbReference>
<feature type="coiled-coil region" evidence="2">
    <location>
        <begin position="371"/>
        <end position="452"/>
    </location>
</feature>
<dbReference type="InterPro" id="IPR019734">
    <property type="entry name" value="TPR_rpt"/>
</dbReference>
<protein>
    <recommendedName>
        <fullName evidence="4">HTH luxR-type domain-containing protein</fullName>
    </recommendedName>
</protein>
<dbReference type="GO" id="GO:0006355">
    <property type="term" value="P:regulation of DNA-templated transcription"/>
    <property type="evidence" value="ECO:0007669"/>
    <property type="project" value="InterPro"/>
</dbReference>
<dbReference type="OrthoDB" id="1523128at2"/>
<dbReference type="AlphaFoldDB" id="A0A363NXN5"/>